<evidence type="ECO:0000256" key="5">
    <source>
        <dbReference type="ARBA" id="ARBA00039509"/>
    </source>
</evidence>
<gene>
    <name evidence="8" type="primary">LOC101860833</name>
</gene>
<organism evidence="7 8">
    <name type="scientific">Aplysia californica</name>
    <name type="common">California sea hare</name>
    <dbReference type="NCBI Taxonomy" id="6500"/>
    <lineage>
        <taxon>Eukaryota</taxon>
        <taxon>Metazoa</taxon>
        <taxon>Spiralia</taxon>
        <taxon>Lophotrochozoa</taxon>
        <taxon>Mollusca</taxon>
        <taxon>Gastropoda</taxon>
        <taxon>Heterobranchia</taxon>
        <taxon>Euthyneura</taxon>
        <taxon>Tectipleura</taxon>
        <taxon>Aplysiida</taxon>
        <taxon>Aplysioidea</taxon>
        <taxon>Aplysiidae</taxon>
        <taxon>Aplysia</taxon>
    </lineage>
</organism>
<name>A0ABM0JXI8_APLCA</name>
<sequence>MADNNKVLRVGKEGSLKREDYATLRHRKDPCVKEHDMALKCLDDGGYDRSKCEDFFTNYRNCRKFWKFVSDDRRKKGITPYLPPPEEREQVKTEYLHQLHDKL</sequence>
<dbReference type="RefSeq" id="XP_005103878.1">
    <property type="nucleotide sequence ID" value="XM_005103821.3"/>
</dbReference>
<evidence type="ECO:0000256" key="3">
    <source>
        <dbReference type="ARBA" id="ARBA00023157"/>
    </source>
</evidence>
<comment type="similarity">
    <text evidence="4">Belongs to the CHCHD7 family.</text>
</comment>
<keyword evidence="2" id="KW-0496">Mitochondrion</keyword>
<dbReference type="InterPro" id="IPR051040">
    <property type="entry name" value="COX23"/>
</dbReference>
<evidence type="ECO:0000313" key="8">
    <source>
        <dbReference type="RefSeq" id="XP_005103878.1"/>
    </source>
</evidence>
<dbReference type="PANTHER" id="PTHR46811:SF1">
    <property type="entry name" value="COILED-COIL-HELIX-COILED-COIL-HELIX DOMAIN-CONTAINING PROTEIN 7"/>
    <property type="match status" value="1"/>
</dbReference>
<evidence type="ECO:0000256" key="4">
    <source>
        <dbReference type="ARBA" id="ARBA00038205"/>
    </source>
</evidence>
<dbReference type="InterPro" id="IPR010625">
    <property type="entry name" value="CHCH"/>
</dbReference>
<accession>A0ABM0JXI8</accession>
<dbReference type="InterPro" id="IPR009069">
    <property type="entry name" value="Cys_alpha_HP_mot_SF"/>
</dbReference>
<dbReference type="GeneID" id="101860833"/>
<evidence type="ECO:0000259" key="6">
    <source>
        <dbReference type="Pfam" id="PF06747"/>
    </source>
</evidence>
<dbReference type="PROSITE" id="PS51808">
    <property type="entry name" value="CHCH"/>
    <property type="match status" value="1"/>
</dbReference>
<dbReference type="Pfam" id="PF06747">
    <property type="entry name" value="CHCH"/>
    <property type="match status" value="1"/>
</dbReference>
<dbReference type="PANTHER" id="PTHR46811">
    <property type="entry name" value="COILED-COIL-HELIX-COILED-COIL-HELIX DOMAIN-CONTAINING PROTEIN 7"/>
    <property type="match status" value="1"/>
</dbReference>
<evidence type="ECO:0000256" key="1">
    <source>
        <dbReference type="ARBA" id="ARBA00004569"/>
    </source>
</evidence>
<reference evidence="8" key="1">
    <citation type="submission" date="2025-08" db="UniProtKB">
        <authorList>
            <consortium name="RefSeq"/>
        </authorList>
    </citation>
    <scope>IDENTIFICATION</scope>
</reference>
<keyword evidence="3" id="KW-1015">Disulfide bond</keyword>
<proteinExistence type="inferred from homology"/>
<evidence type="ECO:0000313" key="7">
    <source>
        <dbReference type="Proteomes" id="UP000694888"/>
    </source>
</evidence>
<comment type="subcellular location">
    <subcellularLocation>
        <location evidence="1">Mitochondrion intermembrane space</location>
    </subcellularLocation>
</comment>
<keyword evidence="7" id="KW-1185">Reference proteome</keyword>
<evidence type="ECO:0000256" key="2">
    <source>
        <dbReference type="ARBA" id="ARBA00023128"/>
    </source>
</evidence>
<dbReference type="Proteomes" id="UP000694888">
    <property type="component" value="Unplaced"/>
</dbReference>
<feature type="domain" description="CHCH" evidence="6">
    <location>
        <begin position="31"/>
        <end position="64"/>
    </location>
</feature>
<dbReference type="SUPFAM" id="SSF47072">
    <property type="entry name" value="Cysteine alpha-hairpin motif"/>
    <property type="match status" value="1"/>
</dbReference>
<protein>
    <recommendedName>
        <fullName evidence="5">Coiled-coil-helix-coiled-coil-helix domain-containing protein 7</fullName>
    </recommendedName>
</protein>